<reference evidence="3 4" key="1">
    <citation type="submission" date="2022-02" db="EMBL/GenBank/DDBJ databases">
        <title>Draft genome sequence of Mezorhizobium retamae strain IRAMC:0171 isolated from Retama raetam nodules.</title>
        <authorList>
            <person name="Bengaied R."/>
            <person name="Sbissi I."/>
            <person name="Huber K."/>
            <person name="Ghodbane F."/>
            <person name="Nouioui I."/>
            <person name="Tarhouni M."/>
            <person name="Gtari M."/>
        </authorList>
    </citation>
    <scope>NUCLEOTIDE SEQUENCE [LARGE SCALE GENOMIC DNA]</scope>
    <source>
        <strain evidence="3 4">IRAMC:0171</strain>
    </source>
</reference>
<evidence type="ECO:0000259" key="2">
    <source>
        <dbReference type="Pfam" id="PF13670"/>
    </source>
</evidence>
<proteinExistence type="predicted"/>
<gene>
    <name evidence="3" type="ORF">L4923_28525</name>
</gene>
<keyword evidence="4" id="KW-1185">Reference proteome</keyword>
<keyword evidence="1" id="KW-0732">Signal</keyword>
<feature type="signal peptide" evidence="1">
    <location>
        <begin position="1"/>
        <end position="24"/>
    </location>
</feature>
<dbReference type="EMBL" id="JAKREW010000063">
    <property type="protein sequence ID" value="MCG7508986.1"/>
    <property type="molecule type" value="Genomic_DNA"/>
</dbReference>
<feature type="chain" id="PRO_5045286743" evidence="1">
    <location>
        <begin position="25"/>
        <end position="91"/>
    </location>
</feature>
<evidence type="ECO:0000313" key="4">
    <source>
        <dbReference type="Proteomes" id="UP001201701"/>
    </source>
</evidence>
<comment type="caution">
    <text evidence="3">The sequence shown here is derived from an EMBL/GenBank/DDBJ whole genome shotgun (WGS) entry which is preliminary data.</text>
</comment>
<dbReference type="RefSeq" id="WP_239370486.1">
    <property type="nucleotide sequence ID" value="NZ_JAKREW010000063.1"/>
</dbReference>
<dbReference type="InterPro" id="IPR025711">
    <property type="entry name" value="PepSY"/>
</dbReference>
<protein>
    <submittedName>
        <fullName evidence="3">PepSY domain-containing protein</fullName>
    </submittedName>
</protein>
<dbReference type="Pfam" id="PF13670">
    <property type="entry name" value="PepSY_2"/>
    <property type="match status" value="1"/>
</dbReference>
<feature type="domain" description="PepSY" evidence="2">
    <location>
        <begin position="13"/>
        <end position="88"/>
    </location>
</feature>
<name>A0ABS9QQK3_9HYPH</name>
<evidence type="ECO:0000313" key="3">
    <source>
        <dbReference type="EMBL" id="MCG7508986.1"/>
    </source>
</evidence>
<accession>A0ABS9QQK3</accession>
<sequence>MIKSIRMLALGSALAAVIASPALADRKPTLEERARIEGQLKSLGYTSWDEIEFDIKRNHWEIDDALAGDGKYYDLKLAPETLDVVSRKLDD</sequence>
<evidence type="ECO:0000256" key="1">
    <source>
        <dbReference type="SAM" id="SignalP"/>
    </source>
</evidence>
<organism evidence="3 4">
    <name type="scientific">Mesorhizobium retamae</name>
    <dbReference type="NCBI Taxonomy" id="2912854"/>
    <lineage>
        <taxon>Bacteria</taxon>
        <taxon>Pseudomonadati</taxon>
        <taxon>Pseudomonadota</taxon>
        <taxon>Alphaproteobacteria</taxon>
        <taxon>Hyphomicrobiales</taxon>
        <taxon>Phyllobacteriaceae</taxon>
        <taxon>Mesorhizobium</taxon>
    </lineage>
</organism>
<dbReference type="Proteomes" id="UP001201701">
    <property type="component" value="Unassembled WGS sequence"/>
</dbReference>